<dbReference type="AlphaFoldDB" id="A0AA36HBU7"/>
<reference evidence="6" key="1">
    <citation type="submission" date="2023-07" db="EMBL/GenBank/DDBJ databases">
        <authorList>
            <consortium name="CYATHOMIX"/>
        </authorList>
    </citation>
    <scope>NUCLEOTIDE SEQUENCE</scope>
    <source>
        <strain evidence="6">N/A</strain>
    </source>
</reference>
<accession>A0AA36HBU7</accession>
<evidence type="ECO:0000313" key="7">
    <source>
        <dbReference type="Proteomes" id="UP001176961"/>
    </source>
</evidence>
<dbReference type="InterPro" id="IPR001806">
    <property type="entry name" value="Small_GTPase"/>
</dbReference>
<dbReference type="PANTHER" id="PTHR47980">
    <property type="entry name" value="LD44762P"/>
    <property type="match status" value="1"/>
</dbReference>
<feature type="compositionally biased region" description="Polar residues" evidence="5">
    <location>
        <begin position="69"/>
        <end position="92"/>
    </location>
</feature>
<name>A0AA36HBU7_CYLNA</name>
<keyword evidence="4" id="KW-0449">Lipoprotein</keyword>
<organism evidence="6 7">
    <name type="scientific">Cylicocyclus nassatus</name>
    <name type="common">Nematode worm</name>
    <dbReference type="NCBI Taxonomy" id="53992"/>
    <lineage>
        <taxon>Eukaryota</taxon>
        <taxon>Metazoa</taxon>
        <taxon>Ecdysozoa</taxon>
        <taxon>Nematoda</taxon>
        <taxon>Chromadorea</taxon>
        <taxon>Rhabditida</taxon>
        <taxon>Rhabditina</taxon>
        <taxon>Rhabditomorpha</taxon>
        <taxon>Strongyloidea</taxon>
        <taxon>Strongylidae</taxon>
        <taxon>Cylicocyclus</taxon>
    </lineage>
</organism>
<dbReference type="Pfam" id="PF00071">
    <property type="entry name" value="Ras"/>
    <property type="match status" value="1"/>
</dbReference>
<dbReference type="PROSITE" id="PS51419">
    <property type="entry name" value="RAB"/>
    <property type="match status" value="1"/>
</dbReference>
<dbReference type="EMBL" id="CATQJL010000316">
    <property type="protein sequence ID" value="CAJ0607466.1"/>
    <property type="molecule type" value="Genomic_DNA"/>
</dbReference>
<dbReference type="Gene3D" id="3.40.50.300">
    <property type="entry name" value="P-loop containing nucleotide triphosphate hydrolases"/>
    <property type="match status" value="1"/>
</dbReference>
<dbReference type="GO" id="GO:0003924">
    <property type="term" value="F:GTPase activity"/>
    <property type="evidence" value="ECO:0007669"/>
    <property type="project" value="InterPro"/>
</dbReference>
<evidence type="ECO:0000256" key="1">
    <source>
        <dbReference type="ARBA" id="ARBA00006270"/>
    </source>
</evidence>
<feature type="region of interest" description="Disordered" evidence="5">
    <location>
        <begin position="63"/>
        <end position="92"/>
    </location>
</feature>
<dbReference type="SMART" id="SM00175">
    <property type="entry name" value="RAB"/>
    <property type="match status" value="1"/>
</dbReference>
<dbReference type="SUPFAM" id="SSF52540">
    <property type="entry name" value="P-loop containing nucleoside triphosphate hydrolases"/>
    <property type="match status" value="1"/>
</dbReference>
<gene>
    <name evidence="6" type="ORF">CYNAS_LOCUS19449</name>
</gene>
<proteinExistence type="inferred from homology"/>
<comment type="caution">
    <text evidence="6">The sequence shown here is derived from an EMBL/GenBank/DDBJ whole genome shotgun (WGS) entry which is preliminary data.</text>
</comment>
<protein>
    <submittedName>
        <fullName evidence="6">Uncharacterized protein</fullName>
    </submittedName>
</protein>
<evidence type="ECO:0000256" key="4">
    <source>
        <dbReference type="ARBA" id="ARBA00023289"/>
    </source>
</evidence>
<keyword evidence="3" id="KW-0342">GTP-binding</keyword>
<dbReference type="GO" id="GO:0005525">
    <property type="term" value="F:GTP binding"/>
    <property type="evidence" value="ECO:0007669"/>
    <property type="project" value="UniProtKB-KW"/>
</dbReference>
<dbReference type="Proteomes" id="UP001176961">
    <property type="component" value="Unassembled WGS sequence"/>
</dbReference>
<dbReference type="InterPro" id="IPR050305">
    <property type="entry name" value="Small_GTPase_Rab"/>
</dbReference>
<sequence length="92" mass="10420">MPKVLVGNKCDMDGERVVSLERGRQMADQLGLEFFETFAKENIDVKAVFEKLAEIICDRMAESFDKDPQQQPKGQRLDATTNQKPPAQQCNC</sequence>
<dbReference type="InterPro" id="IPR027417">
    <property type="entry name" value="P-loop_NTPase"/>
</dbReference>
<evidence type="ECO:0000256" key="5">
    <source>
        <dbReference type="SAM" id="MobiDB-lite"/>
    </source>
</evidence>
<keyword evidence="7" id="KW-1185">Reference proteome</keyword>
<keyword evidence="4" id="KW-0636">Prenylation</keyword>
<evidence type="ECO:0000256" key="2">
    <source>
        <dbReference type="ARBA" id="ARBA00022741"/>
    </source>
</evidence>
<dbReference type="PROSITE" id="PS51421">
    <property type="entry name" value="RAS"/>
    <property type="match status" value="1"/>
</dbReference>
<evidence type="ECO:0000313" key="6">
    <source>
        <dbReference type="EMBL" id="CAJ0607466.1"/>
    </source>
</evidence>
<comment type="similarity">
    <text evidence="1">Belongs to the small GTPase superfamily. Rab family.</text>
</comment>
<evidence type="ECO:0000256" key="3">
    <source>
        <dbReference type="ARBA" id="ARBA00023134"/>
    </source>
</evidence>
<keyword evidence="2" id="KW-0547">Nucleotide-binding</keyword>